<dbReference type="Proteomes" id="UP001459277">
    <property type="component" value="Unassembled WGS sequence"/>
</dbReference>
<dbReference type="GO" id="GO:0003676">
    <property type="term" value="F:nucleic acid binding"/>
    <property type="evidence" value="ECO:0007669"/>
    <property type="project" value="InterPro"/>
</dbReference>
<gene>
    <name evidence="2" type="ORF">SO802_021053</name>
</gene>
<sequence length="235" mass="26184">MHMVNWDTVTLPTDHGGLGIQLFTKGSRQPPFPAIIKDCIAKAAEFFFLTQGANPSFHKRSLPFSWVKPNPGWHKLNMDAFVLSSSNYASGRGLLRDSNGSWVKGFSRKIGTSSCLLAKLWALRDGLIMARNNHVEKLIINVDALEVINLLSNTKATNQLTQPIMDDCKNILQAFQEVHLQHCYRETNKVADFLAKLGHRQSDPFVYYVTPPFGIMEALSDDASNAVCILKPLGL</sequence>
<reference evidence="2 3" key="1">
    <citation type="submission" date="2024-01" db="EMBL/GenBank/DDBJ databases">
        <title>A telomere-to-telomere, gap-free genome of sweet tea (Lithocarpus litseifolius).</title>
        <authorList>
            <person name="Zhou J."/>
        </authorList>
    </citation>
    <scope>NUCLEOTIDE SEQUENCE [LARGE SCALE GENOMIC DNA]</scope>
    <source>
        <strain evidence="2">Zhou-2022a</strain>
        <tissue evidence="2">Leaf</tissue>
    </source>
</reference>
<feature type="domain" description="RNase H type-1" evidence="1">
    <location>
        <begin position="77"/>
        <end position="197"/>
    </location>
</feature>
<dbReference type="AlphaFoldDB" id="A0AAW2CFP8"/>
<evidence type="ECO:0000259" key="1">
    <source>
        <dbReference type="Pfam" id="PF13456"/>
    </source>
</evidence>
<dbReference type="GO" id="GO:0004523">
    <property type="term" value="F:RNA-DNA hybrid ribonuclease activity"/>
    <property type="evidence" value="ECO:0007669"/>
    <property type="project" value="InterPro"/>
</dbReference>
<dbReference type="EMBL" id="JAZDWU010000007">
    <property type="protein sequence ID" value="KAK9996367.1"/>
    <property type="molecule type" value="Genomic_DNA"/>
</dbReference>
<protein>
    <recommendedName>
        <fullName evidence="1">RNase H type-1 domain-containing protein</fullName>
    </recommendedName>
</protein>
<evidence type="ECO:0000313" key="3">
    <source>
        <dbReference type="Proteomes" id="UP001459277"/>
    </source>
</evidence>
<dbReference type="Gene3D" id="3.30.420.10">
    <property type="entry name" value="Ribonuclease H-like superfamily/Ribonuclease H"/>
    <property type="match status" value="1"/>
</dbReference>
<keyword evidence="3" id="KW-1185">Reference proteome</keyword>
<proteinExistence type="predicted"/>
<accession>A0AAW2CFP8</accession>
<dbReference type="SUPFAM" id="SSF53098">
    <property type="entry name" value="Ribonuclease H-like"/>
    <property type="match status" value="1"/>
</dbReference>
<dbReference type="CDD" id="cd06222">
    <property type="entry name" value="RNase_H_like"/>
    <property type="match status" value="1"/>
</dbReference>
<dbReference type="InterPro" id="IPR036397">
    <property type="entry name" value="RNaseH_sf"/>
</dbReference>
<dbReference type="PANTHER" id="PTHR47723:SF19">
    <property type="entry name" value="POLYNUCLEOTIDYL TRANSFERASE, RIBONUCLEASE H-LIKE SUPERFAMILY PROTEIN"/>
    <property type="match status" value="1"/>
</dbReference>
<dbReference type="Pfam" id="PF13456">
    <property type="entry name" value="RVT_3"/>
    <property type="match status" value="1"/>
</dbReference>
<dbReference type="InterPro" id="IPR053151">
    <property type="entry name" value="RNase_H-like"/>
</dbReference>
<comment type="caution">
    <text evidence="2">The sequence shown here is derived from an EMBL/GenBank/DDBJ whole genome shotgun (WGS) entry which is preliminary data.</text>
</comment>
<dbReference type="InterPro" id="IPR012337">
    <property type="entry name" value="RNaseH-like_sf"/>
</dbReference>
<name>A0AAW2CFP8_9ROSI</name>
<dbReference type="InterPro" id="IPR002156">
    <property type="entry name" value="RNaseH_domain"/>
</dbReference>
<evidence type="ECO:0000313" key="2">
    <source>
        <dbReference type="EMBL" id="KAK9996367.1"/>
    </source>
</evidence>
<dbReference type="InterPro" id="IPR044730">
    <property type="entry name" value="RNase_H-like_dom_plant"/>
</dbReference>
<dbReference type="PANTHER" id="PTHR47723">
    <property type="entry name" value="OS05G0353850 PROTEIN"/>
    <property type="match status" value="1"/>
</dbReference>
<organism evidence="2 3">
    <name type="scientific">Lithocarpus litseifolius</name>
    <dbReference type="NCBI Taxonomy" id="425828"/>
    <lineage>
        <taxon>Eukaryota</taxon>
        <taxon>Viridiplantae</taxon>
        <taxon>Streptophyta</taxon>
        <taxon>Embryophyta</taxon>
        <taxon>Tracheophyta</taxon>
        <taxon>Spermatophyta</taxon>
        <taxon>Magnoliopsida</taxon>
        <taxon>eudicotyledons</taxon>
        <taxon>Gunneridae</taxon>
        <taxon>Pentapetalae</taxon>
        <taxon>rosids</taxon>
        <taxon>fabids</taxon>
        <taxon>Fagales</taxon>
        <taxon>Fagaceae</taxon>
        <taxon>Lithocarpus</taxon>
    </lineage>
</organism>